<accession>A0A5B0Q1T8</accession>
<dbReference type="EMBL" id="VSWC01000029">
    <property type="protein sequence ID" value="KAA1107165.1"/>
    <property type="molecule type" value="Genomic_DNA"/>
</dbReference>
<comment type="caution">
    <text evidence="2">The sequence shown here is derived from an EMBL/GenBank/DDBJ whole genome shotgun (WGS) entry which is preliminary data.</text>
</comment>
<dbReference type="Proteomes" id="UP000325313">
    <property type="component" value="Unassembled WGS sequence"/>
</dbReference>
<dbReference type="EMBL" id="VDEP01000010">
    <property type="protein sequence ID" value="KAA1137261.1"/>
    <property type="molecule type" value="Genomic_DNA"/>
</dbReference>
<proteinExistence type="predicted"/>
<evidence type="ECO:0000313" key="4">
    <source>
        <dbReference type="Proteomes" id="UP000324748"/>
    </source>
</evidence>
<evidence type="ECO:0000313" key="5">
    <source>
        <dbReference type="Proteomes" id="UP000325313"/>
    </source>
</evidence>
<feature type="signal peptide" evidence="1">
    <location>
        <begin position="1"/>
        <end position="19"/>
    </location>
</feature>
<reference evidence="4 5" key="1">
    <citation type="submission" date="2019-05" db="EMBL/GenBank/DDBJ databases">
        <title>Emergence of the Ug99 lineage of the wheat stem rust pathogen through somatic hybridization.</title>
        <authorList>
            <person name="Li F."/>
            <person name="Upadhyaya N.M."/>
            <person name="Sperschneider J."/>
            <person name="Matny O."/>
            <person name="Nguyen-Phuc H."/>
            <person name="Mago R."/>
            <person name="Raley C."/>
            <person name="Miller M.E."/>
            <person name="Silverstein K.A.T."/>
            <person name="Henningsen E."/>
            <person name="Hirsch C.D."/>
            <person name="Visser B."/>
            <person name="Pretorius Z.A."/>
            <person name="Steffenson B.J."/>
            <person name="Schwessinger B."/>
            <person name="Dodds P.N."/>
            <person name="Figueroa M."/>
        </authorList>
    </citation>
    <scope>NUCLEOTIDE SEQUENCE [LARGE SCALE GENOMIC DNA]</scope>
    <source>
        <strain evidence="2">21-0</strain>
        <strain evidence="3 5">Ug99</strain>
    </source>
</reference>
<dbReference type="AlphaFoldDB" id="A0A5B0Q1T8"/>
<gene>
    <name evidence="2" type="ORF">PGT21_004723</name>
    <name evidence="3" type="ORF">PGTUg99_013956</name>
</gene>
<keyword evidence="1" id="KW-0732">Signal</keyword>
<evidence type="ECO:0000313" key="3">
    <source>
        <dbReference type="EMBL" id="KAA1137261.1"/>
    </source>
</evidence>
<name>A0A5B0Q1T8_PUCGR</name>
<organism evidence="2 4">
    <name type="scientific">Puccinia graminis f. sp. tritici</name>
    <dbReference type="NCBI Taxonomy" id="56615"/>
    <lineage>
        <taxon>Eukaryota</taxon>
        <taxon>Fungi</taxon>
        <taxon>Dikarya</taxon>
        <taxon>Basidiomycota</taxon>
        <taxon>Pucciniomycotina</taxon>
        <taxon>Pucciniomycetes</taxon>
        <taxon>Pucciniales</taxon>
        <taxon>Pucciniaceae</taxon>
        <taxon>Puccinia</taxon>
    </lineage>
</organism>
<feature type="chain" id="PRO_5036366517" evidence="1">
    <location>
        <begin position="20"/>
        <end position="133"/>
    </location>
</feature>
<dbReference type="Proteomes" id="UP000324748">
    <property type="component" value="Unassembled WGS sequence"/>
</dbReference>
<evidence type="ECO:0000256" key="1">
    <source>
        <dbReference type="SAM" id="SignalP"/>
    </source>
</evidence>
<sequence length="133" mass="15824">MKFFFTSLAIITLISKVWGIVEEVNYDLKKYYVFTGDSLMNNDLPGLSVVPNQQNERMLQANVYRMYCKNGTNNILQIWTDKEKLVTFQPNEEKSISWHKSHPLMVLSQNHSVHLQERMYIEIIYRYRCKKPT</sequence>
<keyword evidence="4" id="KW-1185">Reference proteome</keyword>
<evidence type="ECO:0000313" key="2">
    <source>
        <dbReference type="EMBL" id="KAA1107165.1"/>
    </source>
</evidence>
<protein>
    <submittedName>
        <fullName evidence="2">Uncharacterized protein</fullName>
    </submittedName>
</protein>